<organism evidence="1 2">
    <name type="scientific">Helianthus annuus</name>
    <name type="common">Common sunflower</name>
    <dbReference type="NCBI Taxonomy" id="4232"/>
    <lineage>
        <taxon>Eukaryota</taxon>
        <taxon>Viridiplantae</taxon>
        <taxon>Streptophyta</taxon>
        <taxon>Embryophyta</taxon>
        <taxon>Tracheophyta</taxon>
        <taxon>Spermatophyta</taxon>
        <taxon>Magnoliopsida</taxon>
        <taxon>eudicotyledons</taxon>
        <taxon>Gunneridae</taxon>
        <taxon>Pentapetalae</taxon>
        <taxon>asterids</taxon>
        <taxon>campanulids</taxon>
        <taxon>Asterales</taxon>
        <taxon>Asteraceae</taxon>
        <taxon>Asteroideae</taxon>
        <taxon>Heliantheae alliance</taxon>
        <taxon>Heliantheae</taxon>
        <taxon>Helianthus</taxon>
    </lineage>
</organism>
<dbReference type="EMBL" id="CM007891">
    <property type="protein sequence ID" value="OTG35003.1"/>
    <property type="molecule type" value="Genomic_DNA"/>
</dbReference>
<protein>
    <submittedName>
        <fullName evidence="1">Uncharacterized protein</fullName>
    </submittedName>
</protein>
<dbReference type="AlphaFoldDB" id="A0A251VIM4"/>
<evidence type="ECO:0000313" key="2">
    <source>
        <dbReference type="Proteomes" id="UP000215914"/>
    </source>
</evidence>
<evidence type="ECO:0000313" key="1">
    <source>
        <dbReference type="EMBL" id="OTG35003.1"/>
    </source>
</evidence>
<proteinExistence type="predicted"/>
<name>A0A251VIM4_HELAN</name>
<reference evidence="2" key="1">
    <citation type="journal article" date="2017" name="Nature">
        <title>The sunflower genome provides insights into oil metabolism, flowering and Asterid evolution.</title>
        <authorList>
            <person name="Badouin H."/>
            <person name="Gouzy J."/>
            <person name="Grassa C.J."/>
            <person name="Murat F."/>
            <person name="Staton S.E."/>
            <person name="Cottret L."/>
            <person name="Lelandais-Briere C."/>
            <person name="Owens G.L."/>
            <person name="Carrere S."/>
            <person name="Mayjonade B."/>
            <person name="Legrand L."/>
            <person name="Gill N."/>
            <person name="Kane N.C."/>
            <person name="Bowers J.E."/>
            <person name="Hubner S."/>
            <person name="Bellec A."/>
            <person name="Berard A."/>
            <person name="Berges H."/>
            <person name="Blanchet N."/>
            <person name="Boniface M.C."/>
            <person name="Brunel D."/>
            <person name="Catrice O."/>
            <person name="Chaidir N."/>
            <person name="Claudel C."/>
            <person name="Donnadieu C."/>
            <person name="Faraut T."/>
            <person name="Fievet G."/>
            <person name="Helmstetter N."/>
            <person name="King M."/>
            <person name="Knapp S.J."/>
            <person name="Lai Z."/>
            <person name="Le Paslier M.C."/>
            <person name="Lippi Y."/>
            <person name="Lorenzon L."/>
            <person name="Mandel J.R."/>
            <person name="Marage G."/>
            <person name="Marchand G."/>
            <person name="Marquand E."/>
            <person name="Bret-Mestries E."/>
            <person name="Morien E."/>
            <person name="Nambeesan S."/>
            <person name="Nguyen T."/>
            <person name="Pegot-Espagnet P."/>
            <person name="Pouilly N."/>
            <person name="Raftis F."/>
            <person name="Sallet E."/>
            <person name="Schiex T."/>
            <person name="Thomas J."/>
            <person name="Vandecasteele C."/>
            <person name="Vares D."/>
            <person name="Vear F."/>
            <person name="Vautrin S."/>
            <person name="Crespi M."/>
            <person name="Mangin B."/>
            <person name="Burke J.M."/>
            <person name="Salse J."/>
            <person name="Munos S."/>
            <person name="Vincourt P."/>
            <person name="Rieseberg L.H."/>
            <person name="Langlade N.B."/>
        </authorList>
    </citation>
    <scope>NUCLEOTIDE SEQUENCE [LARGE SCALE GENOMIC DNA]</scope>
    <source>
        <strain evidence="2">cv. SF193</strain>
    </source>
</reference>
<gene>
    <name evidence="1" type="ORF">HannXRQ_Chr02g0052071</name>
</gene>
<dbReference type="InParanoid" id="A0A251VIM4"/>
<dbReference type="Proteomes" id="UP000215914">
    <property type="component" value="Chromosome 2"/>
</dbReference>
<sequence length="78" mass="9420">MVIWSIEDEDAFVRKSKSTVCINYEKRKFHGVRLLQKLMDSVLLFQQSYKKHLEFKLMSRVAKLSRTIDEEEHVKIYQ</sequence>
<keyword evidence="2" id="KW-1185">Reference proteome</keyword>
<accession>A0A251VIM4</accession>